<dbReference type="Proteomes" id="UP000297777">
    <property type="component" value="Unassembled WGS sequence"/>
</dbReference>
<sequence>MFHTCEMQIRGTNMTRKVESYGATRRMQRLYTCSALSPGIEMESLTRHHELTKCRYIFNKHYDSKSKFDWVHGNLEYEPSAQLLRGPGGNA</sequence>
<organism evidence="1 2">
    <name type="scientific">Botrytis tulipae</name>
    <dbReference type="NCBI Taxonomy" id="87230"/>
    <lineage>
        <taxon>Eukaryota</taxon>
        <taxon>Fungi</taxon>
        <taxon>Dikarya</taxon>
        <taxon>Ascomycota</taxon>
        <taxon>Pezizomycotina</taxon>
        <taxon>Leotiomycetes</taxon>
        <taxon>Helotiales</taxon>
        <taxon>Sclerotiniaceae</taxon>
        <taxon>Botrytis</taxon>
    </lineage>
</organism>
<proteinExistence type="predicted"/>
<dbReference type="EMBL" id="PQXH01000225">
    <property type="protein sequence ID" value="TGO08122.1"/>
    <property type="molecule type" value="Genomic_DNA"/>
</dbReference>
<reference evidence="1 2" key="1">
    <citation type="submission" date="2017-12" db="EMBL/GenBank/DDBJ databases">
        <title>Comparative genomics of Botrytis spp.</title>
        <authorList>
            <person name="Valero-Jimenez C.A."/>
            <person name="Tapia P."/>
            <person name="Veloso J."/>
            <person name="Silva-Moreno E."/>
            <person name="Staats M."/>
            <person name="Valdes J.H."/>
            <person name="Van Kan J.A.L."/>
        </authorList>
    </citation>
    <scope>NUCLEOTIDE SEQUENCE [LARGE SCALE GENOMIC DNA]</scope>
    <source>
        <strain evidence="1 2">Bt9001</strain>
    </source>
</reference>
<accession>A0A4Z1EBL8</accession>
<keyword evidence="2" id="KW-1185">Reference proteome</keyword>
<evidence type="ECO:0000313" key="1">
    <source>
        <dbReference type="EMBL" id="TGO08122.1"/>
    </source>
</evidence>
<dbReference type="OrthoDB" id="10332171at2759"/>
<gene>
    <name evidence="1" type="ORF">BTUL_0225g00130</name>
</gene>
<comment type="caution">
    <text evidence="1">The sequence shown here is derived from an EMBL/GenBank/DDBJ whole genome shotgun (WGS) entry which is preliminary data.</text>
</comment>
<name>A0A4Z1EBL8_9HELO</name>
<dbReference type="AlphaFoldDB" id="A0A4Z1EBL8"/>
<evidence type="ECO:0000313" key="2">
    <source>
        <dbReference type="Proteomes" id="UP000297777"/>
    </source>
</evidence>
<protein>
    <submittedName>
        <fullName evidence="1">Uncharacterized protein</fullName>
    </submittedName>
</protein>